<dbReference type="RefSeq" id="WP_419893852.1">
    <property type="nucleotide sequence ID" value="NZ_CP183889.1"/>
</dbReference>
<reference evidence="2 3" key="1">
    <citation type="submission" date="2023-02" db="EMBL/GenBank/DDBJ databases">
        <title>Oceanobacillus kimchii IFOP_LL358 isolated form Alexandrium catenella lab strain.</title>
        <authorList>
            <person name="Gajardo G."/>
            <person name="Ueki S."/>
            <person name="Maruyama F."/>
        </authorList>
    </citation>
    <scope>NUCLEOTIDE SEQUENCE [LARGE SCALE GENOMIC DNA]</scope>
    <source>
        <strain evidence="2 3">IFOP_LL358</strain>
    </source>
</reference>
<organism evidence="2 3">
    <name type="scientific">Oceanobacillus kimchii</name>
    <dbReference type="NCBI Taxonomy" id="746691"/>
    <lineage>
        <taxon>Bacteria</taxon>
        <taxon>Bacillati</taxon>
        <taxon>Bacillota</taxon>
        <taxon>Bacilli</taxon>
        <taxon>Bacillales</taxon>
        <taxon>Bacillaceae</taxon>
        <taxon>Oceanobacillus</taxon>
    </lineage>
</organism>
<comment type="caution">
    <text evidence="2">The sequence shown here is derived from an EMBL/GenBank/DDBJ whole genome shotgun (WGS) entry which is preliminary data.</text>
</comment>
<evidence type="ECO:0000259" key="1">
    <source>
        <dbReference type="PROSITE" id="PS51832"/>
    </source>
</evidence>
<feature type="domain" description="HD-GYP" evidence="1">
    <location>
        <begin position="1"/>
        <end position="153"/>
    </location>
</feature>
<gene>
    <name evidence="2" type="ORF">MACH08_41470</name>
</gene>
<sequence>MERFGTFLDLEKDTIAQLYQLGKYHDIGKIYIDKNILTKKEKLNDNEYEQIFNHTFYSYELLKNKGYSIEFLLGVLNHHENYNGTGYPFNLRNDEIPFFAHLLRIIDSYDAITNNRAYQKAHSKEYALNELMLLRGEHYHPVYVDKFYQMMKA</sequence>
<dbReference type="PANTHER" id="PTHR43155">
    <property type="entry name" value="CYCLIC DI-GMP PHOSPHODIESTERASE PA4108-RELATED"/>
    <property type="match status" value="1"/>
</dbReference>
<name>A0ABQ5TNI0_9BACI</name>
<protein>
    <recommendedName>
        <fullName evidence="1">HD-GYP domain-containing protein</fullName>
    </recommendedName>
</protein>
<dbReference type="InterPro" id="IPR037522">
    <property type="entry name" value="HD_GYP_dom"/>
</dbReference>
<proteinExistence type="predicted"/>
<dbReference type="PROSITE" id="PS51832">
    <property type="entry name" value="HD_GYP"/>
    <property type="match status" value="1"/>
</dbReference>
<evidence type="ECO:0000313" key="2">
    <source>
        <dbReference type="EMBL" id="GLO68363.1"/>
    </source>
</evidence>
<dbReference type="Gene3D" id="1.10.3210.10">
    <property type="entry name" value="Hypothetical protein af1432"/>
    <property type="match status" value="1"/>
</dbReference>
<dbReference type="SUPFAM" id="SSF109604">
    <property type="entry name" value="HD-domain/PDEase-like"/>
    <property type="match status" value="1"/>
</dbReference>
<evidence type="ECO:0000313" key="3">
    <source>
        <dbReference type="Proteomes" id="UP001275436"/>
    </source>
</evidence>
<dbReference type="Proteomes" id="UP001275436">
    <property type="component" value="Unassembled WGS sequence"/>
</dbReference>
<dbReference type="EMBL" id="BSKO01000002">
    <property type="protein sequence ID" value="GLO68363.1"/>
    <property type="molecule type" value="Genomic_DNA"/>
</dbReference>
<dbReference type="Pfam" id="PF13487">
    <property type="entry name" value="HD_5"/>
    <property type="match status" value="1"/>
</dbReference>
<dbReference type="CDD" id="cd00077">
    <property type="entry name" value="HDc"/>
    <property type="match status" value="1"/>
</dbReference>
<accession>A0ABQ5TNI0</accession>
<dbReference type="InterPro" id="IPR003607">
    <property type="entry name" value="HD/PDEase_dom"/>
</dbReference>
<keyword evidence="3" id="KW-1185">Reference proteome</keyword>